<dbReference type="Proteomes" id="UP000557566">
    <property type="component" value="Unassembled WGS sequence"/>
</dbReference>
<gene>
    <name evidence="3" type="ORF">G6O67_000265</name>
</gene>
<dbReference type="InterPro" id="IPR040165">
    <property type="entry name" value="Diminuto-like"/>
</dbReference>
<dbReference type="GO" id="GO:0016020">
    <property type="term" value="C:membrane"/>
    <property type="evidence" value="ECO:0007669"/>
    <property type="project" value="TreeGrafter"/>
</dbReference>
<name>A0A8H4PYN5_9HYPO</name>
<dbReference type="EMBL" id="JAAVMX010000001">
    <property type="protein sequence ID" value="KAF4512937.1"/>
    <property type="molecule type" value="Genomic_DNA"/>
</dbReference>
<dbReference type="GO" id="GO:0050660">
    <property type="term" value="F:flavin adenine dinucleotide binding"/>
    <property type="evidence" value="ECO:0007669"/>
    <property type="project" value="InterPro"/>
</dbReference>
<comment type="caution">
    <text evidence="3">The sequence shown here is derived from an EMBL/GenBank/DDBJ whole genome shotgun (WGS) entry which is preliminary data.</text>
</comment>
<feature type="compositionally biased region" description="Basic and acidic residues" evidence="1">
    <location>
        <begin position="1"/>
        <end position="11"/>
    </location>
</feature>
<proteinExistence type="predicted"/>
<dbReference type="PANTHER" id="PTHR10801:SF10">
    <property type="entry name" value="FAD BINDING DOMAIN PROTEIN (AFU_ORTHOLOGUE AFUA_6G14300)"/>
    <property type="match status" value="1"/>
</dbReference>
<evidence type="ECO:0000313" key="4">
    <source>
        <dbReference type="Proteomes" id="UP000557566"/>
    </source>
</evidence>
<sequence length="134" mass="14123">MFRAGKTERQAKQPGASEVTTGRQTNGQAAFVGISALSHVIAVDDVARTALVEANVPMDRLVEATLRHGLVPPVVMEFPGITAGESSSFRHGFFDESVGFVEMVLGNGDVVRTLPPTTSFVSRPARLGLSASSP</sequence>
<dbReference type="AlphaFoldDB" id="A0A8H4PYN5"/>
<dbReference type="Gene3D" id="3.30.465.10">
    <property type="match status" value="1"/>
</dbReference>
<protein>
    <recommendedName>
        <fullName evidence="2">FAD linked oxidase N-terminal domain-containing protein</fullName>
    </recommendedName>
</protein>
<dbReference type="Pfam" id="PF01565">
    <property type="entry name" value="FAD_binding_4"/>
    <property type="match status" value="1"/>
</dbReference>
<dbReference type="SUPFAM" id="SSF56176">
    <property type="entry name" value="FAD-binding/transporter-associated domain-like"/>
    <property type="match status" value="1"/>
</dbReference>
<dbReference type="GO" id="GO:0000246">
    <property type="term" value="F:Delta24(24-1) sterol reductase activity"/>
    <property type="evidence" value="ECO:0007669"/>
    <property type="project" value="TreeGrafter"/>
</dbReference>
<dbReference type="PANTHER" id="PTHR10801">
    <property type="entry name" value="24-DEHYDROCHOLESTEROL REDUCTASE"/>
    <property type="match status" value="1"/>
</dbReference>
<dbReference type="InterPro" id="IPR036318">
    <property type="entry name" value="FAD-bd_PCMH-like_sf"/>
</dbReference>
<feature type="domain" description="FAD linked oxidase N-terminal" evidence="2">
    <location>
        <begin position="22"/>
        <end position="113"/>
    </location>
</feature>
<feature type="region of interest" description="Disordered" evidence="1">
    <location>
        <begin position="1"/>
        <end position="23"/>
    </location>
</feature>
<keyword evidence="4" id="KW-1185">Reference proteome</keyword>
<accession>A0A8H4PYN5</accession>
<evidence type="ECO:0000313" key="3">
    <source>
        <dbReference type="EMBL" id="KAF4512937.1"/>
    </source>
</evidence>
<evidence type="ECO:0000256" key="1">
    <source>
        <dbReference type="SAM" id="MobiDB-lite"/>
    </source>
</evidence>
<reference evidence="3 4" key="1">
    <citation type="journal article" date="2020" name="Genome Biol. Evol.">
        <title>A new high-quality draft genome assembly of the Chinese cordyceps Ophiocordyceps sinensis.</title>
        <authorList>
            <person name="Shu R."/>
            <person name="Zhang J."/>
            <person name="Meng Q."/>
            <person name="Zhang H."/>
            <person name="Zhou G."/>
            <person name="Li M."/>
            <person name="Wu P."/>
            <person name="Zhao Y."/>
            <person name="Chen C."/>
            <person name="Qin Q."/>
        </authorList>
    </citation>
    <scope>NUCLEOTIDE SEQUENCE [LARGE SCALE GENOMIC DNA]</scope>
    <source>
        <strain evidence="3 4">IOZ07</strain>
    </source>
</reference>
<dbReference type="InterPro" id="IPR016169">
    <property type="entry name" value="FAD-bd_PCMH_sub2"/>
</dbReference>
<dbReference type="GO" id="GO:0008202">
    <property type="term" value="P:steroid metabolic process"/>
    <property type="evidence" value="ECO:0007669"/>
    <property type="project" value="TreeGrafter"/>
</dbReference>
<dbReference type="InterPro" id="IPR006094">
    <property type="entry name" value="Oxid_FAD_bind_N"/>
</dbReference>
<dbReference type="GO" id="GO:0005737">
    <property type="term" value="C:cytoplasm"/>
    <property type="evidence" value="ECO:0007669"/>
    <property type="project" value="TreeGrafter"/>
</dbReference>
<dbReference type="OrthoDB" id="415825at2759"/>
<organism evidence="3 4">
    <name type="scientific">Ophiocordyceps sinensis</name>
    <dbReference type="NCBI Taxonomy" id="72228"/>
    <lineage>
        <taxon>Eukaryota</taxon>
        <taxon>Fungi</taxon>
        <taxon>Dikarya</taxon>
        <taxon>Ascomycota</taxon>
        <taxon>Pezizomycotina</taxon>
        <taxon>Sordariomycetes</taxon>
        <taxon>Hypocreomycetidae</taxon>
        <taxon>Hypocreales</taxon>
        <taxon>Ophiocordycipitaceae</taxon>
        <taxon>Ophiocordyceps</taxon>
    </lineage>
</organism>
<evidence type="ECO:0000259" key="2">
    <source>
        <dbReference type="Pfam" id="PF01565"/>
    </source>
</evidence>